<keyword evidence="2" id="KW-1185">Reference proteome</keyword>
<dbReference type="InterPro" id="IPR035914">
    <property type="entry name" value="Sperma_CUB_dom_sf"/>
</dbReference>
<comment type="caution">
    <text evidence="1">The sequence shown here is derived from an EMBL/GenBank/DDBJ whole genome shotgun (WGS) entry which is preliminary data.</text>
</comment>
<name>A0ABD3XDA3_SINWO</name>
<evidence type="ECO:0000313" key="1">
    <source>
        <dbReference type="EMBL" id="KAL3882838.1"/>
    </source>
</evidence>
<dbReference type="AlphaFoldDB" id="A0ABD3XDA3"/>
<proteinExistence type="predicted"/>
<dbReference type="SUPFAM" id="SSF49854">
    <property type="entry name" value="Spermadhesin, CUB domain"/>
    <property type="match status" value="1"/>
</dbReference>
<accession>A0ABD3XDA3</accession>
<dbReference type="Proteomes" id="UP001634394">
    <property type="component" value="Unassembled WGS sequence"/>
</dbReference>
<reference evidence="1 2" key="1">
    <citation type="submission" date="2024-11" db="EMBL/GenBank/DDBJ databases">
        <title>Chromosome-level genome assembly of the freshwater bivalve Anodonta woodiana.</title>
        <authorList>
            <person name="Chen X."/>
        </authorList>
    </citation>
    <scope>NUCLEOTIDE SEQUENCE [LARGE SCALE GENOMIC DNA]</scope>
    <source>
        <strain evidence="1">MN2024</strain>
        <tissue evidence="1">Gills</tissue>
    </source>
</reference>
<protein>
    <submittedName>
        <fullName evidence="1">Uncharacterized protein</fullName>
    </submittedName>
</protein>
<dbReference type="Gene3D" id="2.60.120.290">
    <property type="entry name" value="Spermadhesin, CUB domain"/>
    <property type="match status" value="1"/>
</dbReference>
<sequence length="139" mass="14743">MGSTNVTCGEPPSTLGDLVLYTQQQNKAFYVCPGASAYAIVPLICPILSCQANGTFSTLADAAFRSRCYPLNTSQTVVNTSGEITSPGYPGNYVPALQNTTAGFTIMTPGANLVFRIEDFDIDSSTLFTLVCGYRSCTP</sequence>
<gene>
    <name evidence="1" type="ORF">ACJMK2_029142</name>
</gene>
<evidence type="ECO:0000313" key="2">
    <source>
        <dbReference type="Proteomes" id="UP001634394"/>
    </source>
</evidence>
<organism evidence="1 2">
    <name type="scientific">Sinanodonta woodiana</name>
    <name type="common">Chinese pond mussel</name>
    <name type="synonym">Anodonta woodiana</name>
    <dbReference type="NCBI Taxonomy" id="1069815"/>
    <lineage>
        <taxon>Eukaryota</taxon>
        <taxon>Metazoa</taxon>
        <taxon>Spiralia</taxon>
        <taxon>Lophotrochozoa</taxon>
        <taxon>Mollusca</taxon>
        <taxon>Bivalvia</taxon>
        <taxon>Autobranchia</taxon>
        <taxon>Heteroconchia</taxon>
        <taxon>Palaeoheterodonta</taxon>
        <taxon>Unionida</taxon>
        <taxon>Unionoidea</taxon>
        <taxon>Unionidae</taxon>
        <taxon>Unioninae</taxon>
        <taxon>Sinanodonta</taxon>
    </lineage>
</organism>
<dbReference type="EMBL" id="JBJQND010000003">
    <property type="protein sequence ID" value="KAL3882838.1"/>
    <property type="molecule type" value="Genomic_DNA"/>
</dbReference>